<dbReference type="SUPFAM" id="SSF53756">
    <property type="entry name" value="UDP-Glycosyltransferase/glycogen phosphorylase"/>
    <property type="match status" value="1"/>
</dbReference>
<sequence length="356" mass="39990">MKTKPKVFFIAPALSMGGMERASVNTANGLHDQNCEVIFLSLFKKEHFFKLNPKIKLIEPEGFNITSLSFMKSISWIRKEVKAYKPDSVIVFNKLYGALVALALKGIDIPFYLSERSSPLFHWKFPFNIINKVAYEINPPQGVIAQTQIAADYQKKYFKKSEVKVIPNILRSIEVFPEIQREYHILAVGRLNDYLKGFDLLLEAFTLLNNQTWELHIAGGDENGEALKQQASKLGISDRVKFLGKVKNIDPVYAKAGLFVIPSRSEGFPNALAEAMAAGCCCVAFDFIAGPRDMITDNKNGVIVPEGDIRALAIAMDDLIKNANKRHTLGENAQQIKIKLNQKVIIERIKQFINAK</sequence>
<gene>
    <name evidence="3" type="ORF">SAMN05444278_103262</name>
</gene>
<dbReference type="EMBL" id="FQTW01000003">
    <property type="protein sequence ID" value="SHE64373.1"/>
    <property type="molecule type" value="Genomic_DNA"/>
</dbReference>
<dbReference type="Pfam" id="PF00534">
    <property type="entry name" value="Glycos_transf_1"/>
    <property type="match status" value="1"/>
</dbReference>
<dbReference type="InterPro" id="IPR028098">
    <property type="entry name" value="Glyco_trans_4-like_N"/>
</dbReference>
<feature type="domain" description="Glycosyltransferase subfamily 4-like N-terminal" evidence="2">
    <location>
        <begin position="16"/>
        <end position="168"/>
    </location>
</feature>
<name>A0A1M4V673_9FLAO</name>
<organism evidence="3 4">
    <name type="scientific">Psychroflexus salarius</name>
    <dbReference type="NCBI Taxonomy" id="1155689"/>
    <lineage>
        <taxon>Bacteria</taxon>
        <taxon>Pseudomonadati</taxon>
        <taxon>Bacteroidota</taxon>
        <taxon>Flavobacteriia</taxon>
        <taxon>Flavobacteriales</taxon>
        <taxon>Flavobacteriaceae</taxon>
        <taxon>Psychroflexus</taxon>
    </lineage>
</organism>
<feature type="domain" description="Glycosyl transferase family 1" evidence="1">
    <location>
        <begin position="179"/>
        <end position="335"/>
    </location>
</feature>
<keyword evidence="3" id="KW-0808">Transferase</keyword>
<evidence type="ECO:0000313" key="3">
    <source>
        <dbReference type="EMBL" id="SHE64373.1"/>
    </source>
</evidence>
<dbReference type="Gene3D" id="3.40.50.2000">
    <property type="entry name" value="Glycogen Phosphorylase B"/>
    <property type="match status" value="2"/>
</dbReference>
<dbReference type="OrthoDB" id="9811239at2"/>
<dbReference type="PANTHER" id="PTHR12526">
    <property type="entry name" value="GLYCOSYLTRANSFERASE"/>
    <property type="match status" value="1"/>
</dbReference>
<proteinExistence type="predicted"/>
<evidence type="ECO:0000313" key="4">
    <source>
        <dbReference type="Proteomes" id="UP000184462"/>
    </source>
</evidence>
<accession>A0A1M4V673</accession>
<reference evidence="3 4" key="1">
    <citation type="submission" date="2016-11" db="EMBL/GenBank/DDBJ databases">
        <authorList>
            <person name="Jaros S."/>
            <person name="Januszkiewicz K."/>
            <person name="Wedrychowicz H."/>
        </authorList>
    </citation>
    <scope>NUCLEOTIDE SEQUENCE [LARGE SCALE GENOMIC DNA]</scope>
    <source>
        <strain evidence="3 4">DSM 25661</strain>
    </source>
</reference>
<dbReference type="AlphaFoldDB" id="A0A1M4V673"/>
<dbReference type="GO" id="GO:0016757">
    <property type="term" value="F:glycosyltransferase activity"/>
    <property type="evidence" value="ECO:0007669"/>
    <property type="project" value="InterPro"/>
</dbReference>
<dbReference type="InterPro" id="IPR001296">
    <property type="entry name" value="Glyco_trans_1"/>
</dbReference>
<dbReference type="STRING" id="1155689.SAMN05444278_103262"/>
<keyword evidence="4" id="KW-1185">Reference proteome</keyword>
<evidence type="ECO:0000259" key="2">
    <source>
        <dbReference type="Pfam" id="PF13439"/>
    </source>
</evidence>
<dbReference type="RefSeq" id="WP_073192704.1">
    <property type="nucleotide sequence ID" value="NZ_FQTW01000003.1"/>
</dbReference>
<protein>
    <submittedName>
        <fullName evidence="3">Glycosyltransferase involved in cell wall bisynthesis</fullName>
    </submittedName>
</protein>
<evidence type="ECO:0000259" key="1">
    <source>
        <dbReference type="Pfam" id="PF00534"/>
    </source>
</evidence>
<dbReference type="Pfam" id="PF13439">
    <property type="entry name" value="Glyco_transf_4"/>
    <property type="match status" value="1"/>
</dbReference>
<dbReference type="Proteomes" id="UP000184462">
    <property type="component" value="Unassembled WGS sequence"/>
</dbReference>
<dbReference type="PANTHER" id="PTHR12526:SF630">
    <property type="entry name" value="GLYCOSYLTRANSFERASE"/>
    <property type="match status" value="1"/>
</dbReference>